<dbReference type="STRING" id="1777138.AWB77_04894"/>
<comment type="caution">
    <text evidence="3">The sequence shown here is derived from an EMBL/GenBank/DDBJ whole genome shotgun (WGS) entry which is preliminary data.</text>
</comment>
<protein>
    <submittedName>
        <fullName evidence="3">Uncharacterized protein</fullName>
    </submittedName>
</protein>
<dbReference type="EMBL" id="FCNX02000013">
    <property type="protein sequence ID" value="SAK89406.1"/>
    <property type="molecule type" value="Genomic_DNA"/>
</dbReference>
<evidence type="ECO:0000256" key="1">
    <source>
        <dbReference type="SAM" id="MobiDB-lite"/>
    </source>
</evidence>
<gene>
    <name evidence="3" type="ORF">AWB77_04894</name>
</gene>
<keyword evidence="2" id="KW-0732">Signal</keyword>
<sequence>MTRHIRRCWLAGIVVLFAGSFASASEQTRVMSIQRVAANVLFFPAPAIVSTAHEQPVRTLHPRYAFKSTMDALDAVVLSKYDRNVHPDLNQLARAYPLPTSPNEAPAPPRPRDDISGTDDDWHFHANPQLGVNHEHEKGMTFSVRRDF</sequence>
<feature type="region of interest" description="Disordered" evidence="1">
    <location>
        <begin position="95"/>
        <end position="148"/>
    </location>
</feature>
<feature type="chain" id="PRO_5007623690" evidence="2">
    <location>
        <begin position="25"/>
        <end position="148"/>
    </location>
</feature>
<accession>A0A158D5B8</accession>
<reference evidence="3" key="1">
    <citation type="submission" date="2016-01" db="EMBL/GenBank/DDBJ databases">
        <authorList>
            <person name="Peeters C."/>
        </authorList>
    </citation>
    <scope>NUCLEOTIDE SEQUENCE</scope>
    <source>
        <strain evidence="3">LMG 29320</strain>
    </source>
</reference>
<feature type="compositionally biased region" description="Basic and acidic residues" evidence="1">
    <location>
        <begin position="133"/>
        <end position="148"/>
    </location>
</feature>
<feature type="signal peptide" evidence="2">
    <location>
        <begin position="1"/>
        <end position="24"/>
    </location>
</feature>
<proteinExistence type="predicted"/>
<dbReference type="Proteomes" id="UP000054903">
    <property type="component" value="Unassembled WGS sequence"/>
</dbReference>
<feature type="compositionally biased region" description="Basic and acidic residues" evidence="1">
    <location>
        <begin position="110"/>
        <end position="124"/>
    </location>
</feature>
<keyword evidence="4" id="KW-1185">Reference proteome</keyword>
<evidence type="ECO:0000256" key="2">
    <source>
        <dbReference type="SAM" id="SignalP"/>
    </source>
</evidence>
<evidence type="ECO:0000313" key="3">
    <source>
        <dbReference type="EMBL" id="SAK89406.1"/>
    </source>
</evidence>
<organism evidence="3 4">
    <name type="scientific">Caballeronia fortuita</name>
    <dbReference type="NCBI Taxonomy" id="1777138"/>
    <lineage>
        <taxon>Bacteria</taxon>
        <taxon>Pseudomonadati</taxon>
        <taxon>Pseudomonadota</taxon>
        <taxon>Betaproteobacteria</taxon>
        <taxon>Burkholderiales</taxon>
        <taxon>Burkholderiaceae</taxon>
        <taxon>Caballeronia</taxon>
    </lineage>
</organism>
<name>A0A158D5B8_9BURK</name>
<dbReference type="AlphaFoldDB" id="A0A158D5B8"/>
<evidence type="ECO:0000313" key="4">
    <source>
        <dbReference type="Proteomes" id="UP000054903"/>
    </source>
</evidence>